<dbReference type="Pfam" id="PF08241">
    <property type="entry name" value="Methyltransf_11"/>
    <property type="match status" value="1"/>
</dbReference>
<dbReference type="GO" id="GO:0008757">
    <property type="term" value="F:S-adenosylmethionine-dependent methyltransferase activity"/>
    <property type="evidence" value="ECO:0007669"/>
    <property type="project" value="InterPro"/>
</dbReference>
<dbReference type="RefSeq" id="WP_113055757.1">
    <property type="nucleotide sequence ID" value="NZ_QEVW01000022.1"/>
</dbReference>
<comment type="caution">
    <text evidence="3">The sequence shown here is derived from an EMBL/GenBank/DDBJ whole genome shotgun (WGS) entry which is preliminary data.</text>
</comment>
<evidence type="ECO:0000313" key="4">
    <source>
        <dbReference type="Proteomes" id="UP000250642"/>
    </source>
</evidence>
<feature type="domain" description="Methyltransferase type 11" evidence="2">
    <location>
        <begin position="32"/>
        <end position="80"/>
    </location>
</feature>
<protein>
    <recommendedName>
        <fullName evidence="2">Methyltransferase type 11 domain-containing protein</fullName>
    </recommendedName>
</protein>
<organism evidence="3 4">
    <name type="scientific">Paenibacillus taichungensis</name>
    <dbReference type="NCBI Taxonomy" id="484184"/>
    <lineage>
        <taxon>Bacteria</taxon>
        <taxon>Bacillati</taxon>
        <taxon>Bacillota</taxon>
        <taxon>Bacilli</taxon>
        <taxon>Bacillales</taxon>
        <taxon>Paenibacillaceae</taxon>
        <taxon>Paenibacillus</taxon>
    </lineage>
</organism>
<accession>A0A329QEV3</accession>
<evidence type="ECO:0000256" key="1">
    <source>
        <dbReference type="SAM" id="Coils"/>
    </source>
</evidence>
<reference evidence="3 4" key="1">
    <citation type="submission" date="2018-04" db="EMBL/GenBank/DDBJ databases">
        <title>Paenibacillus taichungensis Genome sequencing and assembly.</title>
        <authorList>
            <person name="Xu J."/>
            <person name="Rensing C."/>
            <person name="Mazhar H.S."/>
        </authorList>
    </citation>
    <scope>NUCLEOTIDE SEQUENCE [LARGE SCALE GENOMIC DNA]</scope>
    <source>
        <strain evidence="3 4">NC1</strain>
    </source>
</reference>
<dbReference type="EMBL" id="QEVW01000022">
    <property type="protein sequence ID" value="RAW10897.1"/>
    <property type="molecule type" value="Genomic_DNA"/>
</dbReference>
<dbReference type="AlphaFoldDB" id="A0A329QEV3"/>
<sequence>MENLVRVDLGCGHTKAEGYLGIDRYFFPGVDIVADLNKGIPLEDNSVDIMLCSHSLEHFDNIHLIMEEIYRVCKHKSLIYVLAPYHMETVNLSNFYHKQVFNESSFRFFTSDSATSIDKRDYYNPHAFNWGLGLSDNSQLSINIHTVSMEFFYFPDYIDLSEEEKRNARRSLQNVCDQICYILAVNKSGVPFTSDDTVEFKKIANENEPDIIYQVRKREINHDMGTSILSDIKKWDEKLEEKIDSEIKEVKNRLVELEKKSLFLERKINQMDEIFNSERMDNIKEMEAMKAILHETLLKNNSIASSVLELTKNKEAAVFKTGSQKMFRKEHDLYDVLVSNHLSFLDGVTVQNKYFKKNSILTISNTIPYSGYVEYSLFGVGNKINYFLFSHLGANLFLELVQDGNIVQQMSFSVGHEGMHTWVLEREINGEALLRFRVLDNYSIVRLLEINNRKLVLLSKRSLAAFVTRI</sequence>
<evidence type="ECO:0000259" key="2">
    <source>
        <dbReference type="Pfam" id="PF08241"/>
    </source>
</evidence>
<dbReference type="Proteomes" id="UP000250642">
    <property type="component" value="Unassembled WGS sequence"/>
</dbReference>
<dbReference type="InterPro" id="IPR029063">
    <property type="entry name" value="SAM-dependent_MTases_sf"/>
</dbReference>
<name>A0A329QEV3_9BACL</name>
<proteinExistence type="predicted"/>
<dbReference type="SUPFAM" id="SSF53335">
    <property type="entry name" value="S-adenosyl-L-methionine-dependent methyltransferases"/>
    <property type="match status" value="1"/>
</dbReference>
<gene>
    <name evidence="3" type="ORF">DC345_26495</name>
</gene>
<dbReference type="Gene3D" id="3.40.50.150">
    <property type="entry name" value="Vaccinia Virus protein VP39"/>
    <property type="match status" value="1"/>
</dbReference>
<feature type="coiled-coil region" evidence="1">
    <location>
        <begin position="240"/>
        <end position="274"/>
    </location>
</feature>
<keyword evidence="1" id="KW-0175">Coiled coil</keyword>
<evidence type="ECO:0000313" key="3">
    <source>
        <dbReference type="EMBL" id="RAW10897.1"/>
    </source>
</evidence>
<dbReference type="CDD" id="cd02440">
    <property type="entry name" value="AdoMet_MTases"/>
    <property type="match status" value="1"/>
</dbReference>
<dbReference type="InterPro" id="IPR013216">
    <property type="entry name" value="Methyltransf_11"/>
</dbReference>